<sequence length="399" mass="43498">MDNRIVILGGGQAGATAAALLRQKGFTGQITLLCDEADFPYERPPLSKAMLLDEHPALQPILPPSWWQEQRVDVQFNSQIVALKPDSRQLERHDGSVIAFDKLLIATGARARKLPLLDALGARATTLRHAGDARQLRTQLRSGQRLIVVGAGTIGLEVAATARQCGCEVTVIEAAPVLMGRNTPPPIQSYLLDYHRQRGVTFHFNSQIECASADDGVTLTLQQGEQIHGDHVVYGIGIEPNDQLAQAAGLATHNGIIIDALCRTSHPDIFAAGDVCLQRHPDGSLVRLETWENANRQADIATAAMLNQAPPVHGAPWFWTDQYDLNLQFIGNTRSDHWLCRGDANQRIWLSLNGDQLSGAITLNQGREVRVLRKLIDSGKALDAAQLTDTSVALKSLLK</sequence>
<dbReference type="EMBL" id="LKHS01000017">
    <property type="protein sequence ID" value="KQH84515.1"/>
    <property type="molecule type" value="Genomic_DNA"/>
</dbReference>
<comment type="caution">
    <text evidence="7">The sequence shown here is derived from an EMBL/GenBank/DDBJ whole genome shotgun (WGS) entry which is preliminary data.</text>
</comment>
<dbReference type="GO" id="GO:0051213">
    <property type="term" value="F:dioxygenase activity"/>
    <property type="evidence" value="ECO:0007669"/>
    <property type="project" value="UniProtKB-KW"/>
</dbReference>
<evidence type="ECO:0000259" key="5">
    <source>
        <dbReference type="Pfam" id="PF07992"/>
    </source>
</evidence>
<dbReference type="InterPro" id="IPR053382">
    <property type="entry name" value="Ring-hydroxylating_dioxygenase"/>
</dbReference>
<accession>A0A0Q2SAT4</accession>
<reference evidence="7 8" key="1">
    <citation type="submission" date="2015-08" db="EMBL/GenBank/DDBJ databases">
        <title>Antibacterial properties of a collection of Vibrionaceae strains.</title>
        <authorList>
            <person name="Giubergia S."/>
        </authorList>
    </citation>
    <scope>NUCLEOTIDE SEQUENCE [LARGE SCALE GENOMIC DNA]</scope>
    <source>
        <strain evidence="7 8">S0821</strain>
    </source>
</reference>
<feature type="domain" description="FAD/NAD(P)-binding" evidence="5">
    <location>
        <begin position="4"/>
        <end position="298"/>
    </location>
</feature>
<dbReference type="Gene3D" id="3.50.50.60">
    <property type="entry name" value="FAD/NAD(P)-binding domain"/>
    <property type="match status" value="2"/>
</dbReference>
<comment type="cofactor">
    <cofactor evidence="1">
        <name>FAD</name>
        <dbReference type="ChEBI" id="CHEBI:57692"/>
    </cofactor>
</comment>
<dbReference type="GO" id="GO:0005737">
    <property type="term" value="C:cytoplasm"/>
    <property type="evidence" value="ECO:0007669"/>
    <property type="project" value="TreeGrafter"/>
</dbReference>
<dbReference type="Gene3D" id="3.30.390.30">
    <property type="match status" value="1"/>
</dbReference>
<dbReference type="FunCoup" id="A0A0Q2SAT4">
    <property type="interactions" value="354"/>
</dbReference>
<evidence type="ECO:0000313" key="8">
    <source>
        <dbReference type="Proteomes" id="UP000051221"/>
    </source>
</evidence>
<protein>
    <submittedName>
        <fullName evidence="7">Phenoxybenzoate dioxygenase</fullName>
    </submittedName>
</protein>
<keyword evidence="2" id="KW-0285">Flavoprotein</keyword>
<dbReference type="GO" id="GO:0016651">
    <property type="term" value="F:oxidoreductase activity, acting on NAD(P)H"/>
    <property type="evidence" value="ECO:0007669"/>
    <property type="project" value="TreeGrafter"/>
</dbReference>
<dbReference type="AlphaFoldDB" id="A0A0Q2SAT4"/>
<gene>
    <name evidence="7" type="ORF">AMR76_17020</name>
</gene>
<evidence type="ECO:0000256" key="2">
    <source>
        <dbReference type="ARBA" id="ARBA00022630"/>
    </source>
</evidence>
<evidence type="ECO:0000256" key="1">
    <source>
        <dbReference type="ARBA" id="ARBA00001974"/>
    </source>
</evidence>
<dbReference type="PANTHER" id="PTHR43557:SF2">
    <property type="entry name" value="RIESKE DOMAIN-CONTAINING PROTEIN-RELATED"/>
    <property type="match status" value="1"/>
</dbReference>
<evidence type="ECO:0000259" key="6">
    <source>
        <dbReference type="Pfam" id="PF14759"/>
    </source>
</evidence>
<dbReference type="InterPro" id="IPR028202">
    <property type="entry name" value="Reductase_C"/>
</dbReference>
<keyword evidence="8" id="KW-1185">Reference proteome</keyword>
<dbReference type="PRINTS" id="PR00368">
    <property type="entry name" value="FADPNR"/>
</dbReference>
<dbReference type="NCBIfam" id="NF042949">
    <property type="entry name" value="3PPDioc_HcaD"/>
    <property type="match status" value="1"/>
</dbReference>
<dbReference type="SUPFAM" id="SSF51905">
    <property type="entry name" value="FAD/NAD(P)-binding domain"/>
    <property type="match status" value="1"/>
</dbReference>
<dbReference type="Proteomes" id="UP000051221">
    <property type="component" value="Unassembled WGS sequence"/>
</dbReference>
<dbReference type="SUPFAM" id="SSF55424">
    <property type="entry name" value="FAD/NAD-linked reductases, dimerisation (C-terminal) domain"/>
    <property type="match status" value="1"/>
</dbReference>
<organism evidence="7 8">
    <name type="scientific">Vibrio furnissii</name>
    <dbReference type="NCBI Taxonomy" id="29494"/>
    <lineage>
        <taxon>Bacteria</taxon>
        <taxon>Pseudomonadati</taxon>
        <taxon>Pseudomonadota</taxon>
        <taxon>Gammaproteobacteria</taxon>
        <taxon>Vibrionales</taxon>
        <taxon>Vibrionaceae</taxon>
        <taxon>Vibrio</taxon>
    </lineage>
</organism>
<proteinExistence type="predicted"/>
<evidence type="ECO:0000313" key="7">
    <source>
        <dbReference type="EMBL" id="KQH84515.1"/>
    </source>
</evidence>
<name>A0A0Q2SAT4_VIBFU</name>
<dbReference type="InParanoid" id="A0A0Q2SAT4"/>
<dbReference type="InterPro" id="IPR050446">
    <property type="entry name" value="FAD-oxidoreductase/Apoptosis"/>
</dbReference>
<keyword evidence="4" id="KW-0560">Oxidoreductase</keyword>
<keyword evidence="3" id="KW-0274">FAD</keyword>
<dbReference type="PANTHER" id="PTHR43557">
    <property type="entry name" value="APOPTOSIS-INDUCING FACTOR 1"/>
    <property type="match status" value="1"/>
</dbReference>
<dbReference type="NCBIfam" id="NF007286">
    <property type="entry name" value="PRK09754.1"/>
    <property type="match status" value="1"/>
</dbReference>
<evidence type="ECO:0000256" key="4">
    <source>
        <dbReference type="ARBA" id="ARBA00023002"/>
    </source>
</evidence>
<feature type="domain" description="Reductase C-terminal" evidence="6">
    <location>
        <begin position="317"/>
        <end position="398"/>
    </location>
</feature>
<dbReference type="PRINTS" id="PR00411">
    <property type="entry name" value="PNDRDTASEI"/>
</dbReference>
<dbReference type="InterPro" id="IPR036188">
    <property type="entry name" value="FAD/NAD-bd_sf"/>
</dbReference>
<dbReference type="InterPro" id="IPR023753">
    <property type="entry name" value="FAD/NAD-binding_dom"/>
</dbReference>
<dbReference type="Pfam" id="PF14759">
    <property type="entry name" value="Reductase_C"/>
    <property type="match status" value="1"/>
</dbReference>
<evidence type="ECO:0000256" key="3">
    <source>
        <dbReference type="ARBA" id="ARBA00022827"/>
    </source>
</evidence>
<dbReference type="RefSeq" id="WP_055466681.1">
    <property type="nucleotide sequence ID" value="NZ_LKHS01000017.1"/>
</dbReference>
<dbReference type="Pfam" id="PF07992">
    <property type="entry name" value="Pyr_redox_2"/>
    <property type="match status" value="1"/>
</dbReference>
<keyword evidence="7" id="KW-0223">Dioxygenase</keyword>
<dbReference type="InterPro" id="IPR016156">
    <property type="entry name" value="FAD/NAD-linked_Rdtase_dimer_sf"/>
</dbReference>